<keyword evidence="1" id="KW-1133">Transmembrane helix</keyword>
<feature type="transmembrane region" description="Helical" evidence="1">
    <location>
        <begin position="6"/>
        <end position="27"/>
    </location>
</feature>
<keyword evidence="1" id="KW-0812">Transmembrane</keyword>
<organism evidence="2">
    <name type="scientific">marine sediment metagenome</name>
    <dbReference type="NCBI Taxonomy" id="412755"/>
    <lineage>
        <taxon>unclassified sequences</taxon>
        <taxon>metagenomes</taxon>
        <taxon>ecological metagenomes</taxon>
    </lineage>
</organism>
<feature type="non-terminal residue" evidence="2">
    <location>
        <position position="30"/>
    </location>
</feature>
<dbReference type="AlphaFoldDB" id="X1QMZ7"/>
<evidence type="ECO:0000313" key="2">
    <source>
        <dbReference type="EMBL" id="GAI69608.1"/>
    </source>
</evidence>
<name>X1QMZ7_9ZZZZ</name>
<gene>
    <name evidence="2" type="ORF">S06H3_66620</name>
</gene>
<protein>
    <submittedName>
        <fullName evidence="2">Uncharacterized protein</fullName>
    </submittedName>
</protein>
<comment type="caution">
    <text evidence="2">The sequence shown here is derived from an EMBL/GenBank/DDBJ whole genome shotgun (WGS) entry which is preliminary data.</text>
</comment>
<dbReference type="EMBL" id="BARV01045514">
    <property type="protein sequence ID" value="GAI69608.1"/>
    <property type="molecule type" value="Genomic_DNA"/>
</dbReference>
<proteinExistence type="predicted"/>
<keyword evidence="1" id="KW-0472">Membrane</keyword>
<evidence type="ECO:0000256" key="1">
    <source>
        <dbReference type="SAM" id="Phobius"/>
    </source>
</evidence>
<reference evidence="2" key="1">
    <citation type="journal article" date="2014" name="Front. Microbiol.">
        <title>High frequency of phylogenetically diverse reductive dehalogenase-homologous genes in deep subseafloor sedimentary metagenomes.</title>
        <authorList>
            <person name="Kawai M."/>
            <person name="Futagami T."/>
            <person name="Toyoda A."/>
            <person name="Takaki Y."/>
            <person name="Nishi S."/>
            <person name="Hori S."/>
            <person name="Arai W."/>
            <person name="Tsubouchi T."/>
            <person name="Morono Y."/>
            <person name="Uchiyama I."/>
            <person name="Ito T."/>
            <person name="Fujiyama A."/>
            <person name="Inagaki F."/>
            <person name="Takami H."/>
        </authorList>
    </citation>
    <scope>NUCLEOTIDE SEQUENCE</scope>
    <source>
        <strain evidence="2">Expedition CK06-06</strain>
    </source>
</reference>
<accession>X1QMZ7</accession>
<sequence length="30" mass="3548">MARIMALVYMFSTYVRFLLHFLLNVVLGTQ</sequence>